<dbReference type="EMBL" id="SWFS01000094">
    <property type="protein sequence ID" value="KAA8916569.1"/>
    <property type="molecule type" value="Genomic_DNA"/>
</dbReference>
<dbReference type="PANTHER" id="PTHR40422">
    <property type="entry name" value="TRANSLATION MACHINERY-ASSOCIATED PROTEIN 17"/>
    <property type="match status" value="1"/>
</dbReference>
<comment type="caution">
    <text evidence="1">The sequence shown here is derived from an EMBL/GenBank/DDBJ whole genome shotgun (WGS) entry which is preliminary data.</text>
</comment>
<organism evidence="1 2">
    <name type="scientific">Trichomonascus ciferrii</name>
    <dbReference type="NCBI Taxonomy" id="44093"/>
    <lineage>
        <taxon>Eukaryota</taxon>
        <taxon>Fungi</taxon>
        <taxon>Dikarya</taxon>
        <taxon>Ascomycota</taxon>
        <taxon>Saccharomycotina</taxon>
        <taxon>Dipodascomycetes</taxon>
        <taxon>Dipodascales</taxon>
        <taxon>Trichomonascaceae</taxon>
        <taxon>Trichomonascus</taxon>
        <taxon>Trichomonascus ciferrii complex</taxon>
    </lineage>
</organism>
<dbReference type="VEuPathDB" id="FungiDB:TRICI_001295"/>
<accession>A0A642VA42</accession>
<name>A0A642VA42_9ASCO</name>
<gene>
    <name evidence="1" type="ORF">TRICI_001295</name>
</gene>
<dbReference type="GO" id="GO:0030674">
    <property type="term" value="F:protein-macromolecule adaptor activity"/>
    <property type="evidence" value="ECO:0007669"/>
    <property type="project" value="TreeGrafter"/>
</dbReference>
<dbReference type="GO" id="GO:0070682">
    <property type="term" value="P:proteasome regulatory particle assembly"/>
    <property type="evidence" value="ECO:0007669"/>
    <property type="project" value="InterPro"/>
</dbReference>
<evidence type="ECO:0000313" key="1">
    <source>
        <dbReference type="EMBL" id="KAA8916569.1"/>
    </source>
</evidence>
<dbReference type="Proteomes" id="UP000761534">
    <property type="component" value="Unassembled WGS sequence"/>
</dbReference>
<proteinExistence type="predicted"/>
<dbReference type="OrthoDB" id="548474at2759"/>
<reference evidence="1" key="1">
    <citation type="journal article" date="2019" name="G3 (Bethesda)">
        <title>Genome Assemblies of Two Rare Opportunistic Yeast Pathogens: Diutina rugosa (syn. Candida rugosa) and Trichomonascus ciferrii (syn. Candida ciferrii).</title>
        <authorList>
            <person name="Mixao V."/>
            <person name="Saus E."/>
            <person name="Hansen A.P."/>
            <person name="Lass-Florl C."/>
            <person name="Gabaldon T."/>
        </authorList>
    </citation>
    <scope>NUCLEOTIDE SEQUENCE</scope>
    <source>
        <strain evidence="1">CBS 4856</strain>
    </source>
</reference>
<evidence type="ECO:0000313" key="2">
    <source>
        <dbReference type="Proteomes" id="UP000761534"/>
    </source>
</evidence>
<keyword evidence="2" id="KW-1185">Reference proteome</keyword>
<dbReference type="PANTHER" id="PTHR40422:SF1">
    <property type="entry name" value="TRANSLATION MACHINERY-ASSOCIATED PROTEIN 17"/>
    <property type="match status" value="1"/>
</dbReference>
<dbReference type="AlphaFoldDB" id="A0A642VA42"/>
<protein>
    <submittedName>
        <fullName evidence="1">Uncharacterized protein</fullName>
    </submittedName>
</protein>
<sequence>MSTENNNSNRPIGLTQFAEAIKELPADVLSAERHRLQNSVSHLERSNAELAKAAQETQDEEERNIYNDAVKENQHVISQQHDRINAIVQRQVDLGLETSENSNASTQNGVYL</sequence>
<dbReference type="InterPro" id="IPR038966">
    <property type="entry name" value="TMA17"/>
</dbReference>